<dbReference type="InterPro" id="IPR014048">
    <property type="entry name" value="MethylDNA_cys_MeTrfase_DNA-bd"/>
</dbReference>
<dbReference type="Pfam" id="PF02870">
    <property type="entry name" value="Methyltransf_1N"/>
    <property type="match status" value="1"/>
</dbReference>
<organism evidence="18 19">
    <name type="scientific">Kitasatospora putterlickiae</name>
    <dbReference type="NCBI Taxonomy" id="221725"/>
    <lineage>
        <taxon>Bacteria</taxon>
        <taxon>Bacillati</taxon>
        <taxon>Actinomycetota</taxon>
        <taxon>Actinomycetes</taxon>
        <taxon>Kitasatosporales</taxon>
        <taxon>Streptomycetaceae</taxon>
        <taxon>Kitasatospora</taxon>
    </lineage>
</organism>
<evidence type="ECO:0000256" key="9">
    <source>
        <dbReference type="ARBA" id="ARBA00022679"/>
    </source>
</evidence>
<dbReference type="NCBIfam" id="TIGR00589">
    <property type="entry name" value="ogt"/>
    <property type="match status" value="1"/>
</dbReference>
<evidence type="ECO:0000256" key="15">
    <source>
        <dbReference type="ARBA" id="ARBA00049348"/>
    </source>
</evidence>
<evidence type="ECO:0000256" key="5">
    <source>
        <dbReference type="ARBA" id="ARBA00011918"/>
    </source>
</evidence>
<sequence>MSWLTVDTPLPSGPLHVAVTAQGVAAVGFLGREGELPRCADESKIAAVTVRVGEYLAGRRRMLDLPIDWSLSTGPHRAVLRTLLREVPFGRTITYGELAVRSGVFGEVEEPGLAARTVGQMMAANPVALLVPCHRVVAADGIGGFGGGRVGIDVKRWLLTLEGVLEPTLDWNGPL</sequence>
<dbReference type="EC" id="2.1.1.63" evidence="5"/>
<proteinExistence type="inferred from homology"/>
<comment type="caution">
    <text evidence="18">The sequence shown here is derived from an EMBL/GenBank/DDBJ whole genome shotgun (WGS) entry which is preliminary data.</text>
</comment>
<evidence type="ECO:0000313" key="19">
    <source>
        <dbReference type="Proteomes" id="UP001499863"/>
    </source>
</evidence>
<keyword evidence="19" id="KW-1185">Reference proteome</keyword>
<dbReference type="SUPFAM" id="SSF46767">
    <property type="entry name" value="Methylated DNA-protein cysteine methyltransferase, C-terminal domain"/>
    <property type="match status" value="1"/>
</dbReference>
<evidence type="ECO:0000256" key="10">
    <source>
        <dbReference type="ARBA" id="ARBA00022723"/>
    </source>
</evidence>
<comment type="similarity">
    <text evidence="4">Belongs to the MGMT family.</text>
</comment>
<dbReference type="EMBL" id="BAAAKJ010000483">
    <property type="protein sequence ID" value="GAA1414244.1"/>
    <property type="molecule type" value="Genomic_DNA"/>
</dbReference>
<comment type="function">
    <text evidence="3">Involved in the cellular defense against the biological effects of O6-methylguanine (O6-MeG) and O4-methylthymine (O4-MeT) in DNA. Repairs the methylated nucleobase in DNA by stoichiometrically transferring the methyl group to a cysteine residue in the enzyme. This is a suicide reaction: the enzyme is irreversibly inactivated.</text>
</comment>
<evidence type="ECO:0000256" key="2">
    <source>
        <dbReference type="ARBA" id="ARBA00001947"/>
    </source>
</evidence>
<protein>
    <recommendedName>
        <fullName evidence="6">Methylated-DNA--protein-cysteine methyltransferase</fullName>
        <ecNumber evidence="5">2.1.1.63</ecNumber>
    </recommendedName>
</protein>
<evidence type="ECO:0000256" key="8">
    <source>
        <dbReference type="ARBA" id="ARBA00022603"/>
    </source>
</evidence>
<evidence type="ECO:0000256" key="1">
    <source>
        <dbReference type="ARBA" id="ARBA00001286"/>
    </source>
</evidence>
<keyword evidence="10" id="KW-0479">Metal-binding</keyword>
<evidence type="ECO:0000256" key="11">
    <source>
        <dbReference type="ARBA" id="ARBA00022763"/>
    </source>
</evidence>
<name>A0ABN1YHX0_9ACTN</name>
<keyword evidence="9" id="KW-0808">Transferase</keyword>
<evidence type="ECO:0000259" key="17">
    <source>
        <dbReference type="Pfam" id="PF02870"/>
    </source>
</evidence>
<dbReference type="InterPro" id="IPR036217">
    <property type="entry name" value="MethylDNA_cys_MeTrfase_DNAb"/>
</dbReference>
<dbReference type="Proteomes" id="UP001499863">
    <property type="component" value="Unassembled WGS sequence"/>
</dbReference>
<gene>
    <name evidence="18" type="ORF">GCM10009639_67810</name>
</gene>
<evidence type="ECO:0000256" key="6">
    <source>
        <dbReference type="ARBA" id="ARBA00015377"/>
    </source>
</evidence>
<dbReference type="PANTHER" id="PTHR46460">
    <property type="entry name" value="METHYLATED-DNA--PROTEIN-CYSTEINE METHYLTRANSFERASE"/>
    <property type="match status" value="1"/>
</dbReference>
<keyword evidence="12" id="KW-0862">Zinc</keyword>
<feature type="domain" description="Methylguanine DNA methyltransferase ribonuclease-like" evidence="17">
    <location>
        <begin position="5"/>
        <end position="68"/>
    </location>
</feature>
<evidence type="ECO:0000256" key="14">
    <source>
        <dbReference type="ARBA" id="ARBA00023204"/>
    </source>
</evidence>
<comment type="catalytic activity">
    <reaction evidence="1">
        <text>a 4-O-methyl-thymidine in DNA + L-cysteinyl-[protein] = a thymidine in DNA + S-methyl-L-cysteinyl-[protein]</text>
        <dbReference type="Rhea" id="RHEA:53428"/>
        <dbReference type="Rhea" id="RHEA-COMP:10131"/>
        <dbReference type="Rhea" id="RHEA-COMP:10132"/>
        <dbReference type="Rhea" id="RHEA-COMP:13555"/>
        <dbReference type="Rhea" id="RHEA-COMP:13556"/>
        <dbReference type="ChEBI" id="CHEBI:29950"/>
        <dbReference type="ChEBI" id="CHEBI:82612"/>
        <dbReference type="ChEBI" id="CHEBI:137386"/>
        <dbReference type="ChEBI" id="CHEBI:137387"/>
        <dbReference type="EC" id="2.1.1.63"/>
    </reaction>
</comment>
<dbReference type="InterPro" id="IPR008332">
    <property type="entry name" value="MethylG_MeTrfase_N"/>
</dbReference>
<dbReference type="Pfam" id="PF01035">
    <property type="entry name" value="DNA_binding_1"/>
    <property type="match status" value="1"/>
</dbReference>
<keyword evidence="13" id="KW-0238">DNA-binding</keyword>
<dbReference type="InterPro" id="IPR036388">
    <property type="entry name" value="WH-like_DNA-bd_sf"/>
</dbReference>
<dbReference type="InterPro" id="IPR001497">
    <property type="entry name" value="MethylDNA_cys_MeTrfase_AS"/>
</dbReference>
<comment type="catalytic activity">
    <reaction evidence="15">
        <text>a 6-O-methyl-2'-deoxyguanosine in DNA + L-cysteinyl-[protein] = S-methyl-L-cysteinyl-[protein] + a 2'-deoxyguanosine in DNA</text>
        <dbReference type="Rhea" id="RHEA:24000"/>
        <dbReference type="Rhea" id="RHEA-COMP:10131"/>
        <dbReference type="Rhea" id="RHEA-COMP:10132"/>
        <dbReference type="Rhea" id="RHEA-COMP:11367"/>
        <dbReference type="Rhea" id="RHEA-COMP:11368"/>
        <dbReference type="ChEBI" id="CHEBI:29950"/>
        <dbReference type="ChEBI" id="CHEBI:82612"/>
        <dbReference type="ChEBI" id="CHEBI:85445"/>
        <dbReference type="ChEBI" id="CHEBI:85448"/>
        <dbReference type="EC" id="2.1.1.63"/>
    </reaction>
</comment>
<feature type="domain" description="Methylated-DNA-[protein]-cysteine S-methyltransferase DNA binding" evidence="16">
    <location>
        <begin position="79"/>
        <end position="164"/>
    </location>
</feature>
<evidence type="ECO:0000313" key="18">
    <source>
        <dbReference type="EMBL" id="GAA1414244.1"/>
    </source>
</evidence>
<dbReference type="InterPro" id="IPR036631">
    <property type="entry name" value="MGMT_N_sf"/>
</dbReference>
<reference evidence="18 19" key="1">
    <citation type="journal article" date="2019" name="Int. J. Syst. Evol. Microbiol.">
        <title>The Global Catalogue of Microorganisms (GCM) 10K type strain sequencing project: providing services to taxonomists for standard genome sequencing and annotation.</title>
        <authorList>
            <consortium name="The Broad Institute Genomics Platform"/>
            <consortium name="The Broad Institute Genome Sequencing Center for Infectious Disease"/>
            <person name="Wu L."/>
            <person name="Ma J."/>
        </authorList>
    </citation>
    <scope>NUCLEOTIDE SEQUENCE [LARGE SCALE GENOMIC DNA]</scope>
    <source>
        <strain evidence="18 19">JCM 12393</strain>
    </source>
</reference>
<accession>A0ABN1YHX0</accession>
<keyword evidence="7" id="KW-0597">Phosphoprotein</keyword>
<dbReference type="CDD" id="cd06445">
    <property type="entry name" value="ATase"/>
    <property type="match status" value="1"/>
</dbReference>
<keyword evidence="11" id="KW-0227">DNA damage</keyword>
<evidence type="ECO:0000256" key="7">
    <source>
        <dbReference type="ARBA" id="ARBA00022553"/>
    </source>
</evidence>
<evidence type="ECO:0000256" key="13">
    <source>
        <dbReference type="ARBA" id="ARBA00023125"/>
    </source>
</evidence>
<dbReference type="PROSITE" id="PS00374">
    <property type="entry name" value="MGMT"/>
    <property type="match status" value="1"/>
</dbReference>
<dbReference type="Gene3D" id="1.10.10.10">
    <property type="entry name" value="Winged helix-like DNA-binding domain superfamily/Winged helix DNA-binding domain"/>
    <property type="match status" value="1"/>
</dbReference>
<evidence type="ECO:0000256" key="3">
    <source>
        <dbReference type="ARBA" id="ARBA00003317"/>
    </source>
</evidence>
<evidence type="ECO:0000256" key="12">
    <source>
        <dbReference type="ARBA" id="ARBA00022833"/>
    </source>
</evidence>
<evidence type="ECO:0000256" key="4">
    <source>
        <dbReference type="ARBA" id="ARBA00008711"/>
    </source>
</evidence>
<dbReference type="SUPFAM" id="SSF53155">
    <property type="entry name" value="Methylated DNA-protein cysteine methyltransferase domain"/>
    <property type="match status" value="1"/>
</dbReference>
<keyword evidence="14" id="KW-0234">DNA repair</keyword>
<keyword evidence="8" id="KW-0489">Methyltransferase</keyword>
<dbReference type="PANTHER" id="PTHR46460:SF1">
    <property type="entry name" value="METHYLATED-DNA--PROTEIN-CYSTEINE METHYLTRANSFERASE"/>
    <property type="match status" value="1"/>
</dbReference>
<evidence type="ECO:0000259" key="16">
    <source>
        <dbReference type="Pfam" id="PF01035"/>
    </source>
</evidence>
<comment type="cofactor">
    <cofactor evidence="2">
        <name>Zn(2+)</name>
        <dbReference type="ChEBI" id="CHEBI:29105"/>
    </cofactor>
</comment>